<accession>A0A2K4Y9V6</accession>
<dbReference type="NCBIfam" id="TIGR00750">
    <property type="entry name" value="lao"/>
    <property type="match status" value="1"/>
</dbReference>
<comment type="caution">
    <text evidence="3">The sequence shown here is derived from an EMBL/GenBank/DDBJ whole genome shotgun (WGS) entry which is preliminary data.</text>
</comment>
<gene>
    <name evidence="3" type="ORF">MAAFP003_2245</name>
</gene>
<dbReference type="SUPFAM" id="SSF52540">
    <property type="entry name" value="P-loop containing nucleoside triphosphate hydrolases"/>
    <property type="match status" value="1"/>
</dbReference>
<sequence length="340" mass="36956">MRSRLHFRGFGVSMTSQDAAHKLAQAIRSGDRAALPRAITMLESTRADHRERAQQLLLELLPDSGNAHRVGITGVPGVGKSTTIEALGMHLIDRGHQVAVLAVDPSSTRTGGSILGDKTRMSRLAAHPDAYIRPSPTSGTLGGVAKATRETVVLLEAAGFDVILIETVGVGQSEVAVANMVDTFVLLTLARTGDQLQGIKKGVLELADIVVVNKADGEHLPEARKAARELSSAIRLIYPRETLWRPPVLTMSAVEGSGLAEMWDTVERHRRVLTEAGEFEARRRDQQVDWTWQMVRDTVLDRVLSNPAVRNMRAELERQVKAGELTPALAAQQILDAASR</sequence>
<dbReference type="CDD" id="cd03114">
    <property type="entry name" value="MMAA-like"/>
    <property type="match status" value="1"/>
</dbReference>
<evidence type="ECO:0000313" key="4">
    <source>
        <dbReference type="Proteomes" id="UP000236318"/>
    </source>
</evidence>
<dbReference type="AlphaFoldDB" id="A0A2K4Y9V6"/>
<dbReference type="Gene3D" id="1.10.287.130">
    <property type="match status" value="1"/>
</dbReference>
<dbReference type="GO" id="GO:0003924">
    <property type="term" value="F:GTPase activity"/>
    <property type="evidence" value="ECO:0007669"/>
    <property type="project" value="InterPro"/>
</dbReference>
<feature type="domain" description="AAA+ ATPase" evidence="2">
    <location>
        <begin position="66"/>
        <end position="216"/>
    </location>
</feature>
<comment type="similarity">
    <text evidence="1">Belongs to the SIMIBI class G3E GTPase family. ArgK/MeaB subfamily.</text>
</comment>
<dbReference type="InterPro" id="IPR027417">
    <property type="entry name" value="P-loop_NTPase"/>
</dbReference>
<dbReference type="EMBL" id="FXEG02000002">
    <property type="protein sequence ID" value="SOX53571.1"/>
    <property type="molecule type" value="Genomic_DNA"/>
</dbReference>
<evidence type="ECO:0000259" key="2">
    <source>
        <dbReference type="SMART" id="SM00382"/>
    </source>
</evidence>
<dbReference type="Proteomes" id="UP000236318">
    <property type="component" value="Unassembled WGS sequence"/>
</dbReference>
<dbReference type="Pfam" id="PF03308">
    <property type="entry name" value="MeaB"/>
    <property type="match status" value="1"/>
</dbReference>
<organism evidence="3 4">
    <name type="scientific">Mycobacterium ahvazicum</name>
    <dbReference type="NCBI Taxonomy" id="1964395"/>
    <lineage>
        <taxon>Bacteria</taxon>
        <taxon>Bacillati</taxon>
        <taxon>Actinomycetota</taxon>
        <taxon>Actinomycetes</taxon>
        <taxon>Mycobacteriales</taxon>
        <taxon>Mycobacteriaceae</taxon>
        <taxon>Mycobacterium</taxon>
        <taxon>Mycobacterium simiae complex</taxon>
    </lineage>
</organism>
<dbReference type="NCBIfam" id="NF006958">
    <property type="entry name" value="PRK09435.1"/>
    <property type="match status" value="1"/>
</dbReference>
<dbReference type="Gene3D" id="3.40.50.300">
    <property type="entry name" value="P-loop containing nucleotide triphosphate hydrolases"/>
    <property type="match status" value="1"/>
</dbReference>
<protein>
    <submittedName>
        <fullName evidence="3">Methylmalonyl Co-A mutase-associated GTPase MeaB</fullName>
    </submittedName>
</protein>
<dbReference type="PANTHER" id="PTHR23408:SF3">
    <property type="entry name" value="METHYLMALONIC ACIDURIA TYPE A PROTEIN, MITOCHONDRIAL"/>
    <property type="match status" value="1"/>
</dbReference>
<reference evidence="3" key="1">
    <citation type="submission" date="2018-01" db="EMBL/GenBank/DDBJ databases">
        <authorList>
            <consortium name="Urmite Genomes"/>
        </authorList>
    </citation>
    <scope>NUCLEOTIDE SEQUENCE [LARGE SCALE GENOMIC DNA]</scope>
    <source>
        <strain evidence="3">AFP003</strain>
    </source>
</reference>
<dbReference type="SMART" id="SM00382">
    <property type="entry name" value="AAA"/>
    <property type="match status" value="1"/>
</dbReference>
<evidence type="ECO:0000313" key="3">
    <source>
        <dbReference type="EMBL" id="SOX53571.1"/>
    </source>
</evidence>
<dbReference type="GO" id="GO:0005737">
    <property type="term" value="C:cytoplasm"/>
    <property type="evidence" value="ECO:0007669"/>
    <property type="project" value="TreeGrafter"/>
</dbReference>
<dbReference type="PANTHER" id="PTHR23408">
    <property type="entry name" value="METHYLMALONYL-COA MUTASE"/>
    <property type="match status" value="1"/>
</dbReference>
<name>A0A2K4Y9V6_9MYCO</name>
<dbReference type="Gene3D" id="1.20.5.170">
    <property type="match status" value="1"/>
</dbReference>
<evidence type="ECO:0000256" key="1">
    <source>
        <dbReference type="ARBA" id="ARBA00009625"/>
    </source>
</evidence>
<proteinExistence type="inferred from homology"/>
<dbReference type="GO" id="GO:0005525">
    <property type="term" value="F:GTP binding"/>
    <property type="evidence" value="ECO:0007669"/>
    <property type="project" value="InterPro"/>
</dbReference>
<keyword evidence="4" id="KW-1185">Reference proteome</keyword>
<dbReference type="InterPro" id="IPR003593">
    <property type="entry name" value="AAA+_ATPase"/>
</dbReference>
<dbReference type="InterPro" id="IPR005129">
    <property type="entry name" value="GTPase_ArgK"/>
</dbReference>